<comment type="caution">
    <text evidence="10">The sequence shown here is derived from an EMBL/GenBank/DDBJ whole genome shotgun (WGS) entry which is preliminary data.</text>
</comment>
<keyword evidence="6" id="KW-0812">Transmembrane</keyword>
<evidence type="ECO:0000259" key="8">
    <source>
        <dbReference type="PROSITE" id="PS50192"/>
    </source>
</evidence>
<dbReference type="Gene3D" id="6.10.340.10">
    <property type="match status" value="1"/>
</dbReference>
<dbReference type="SUPFAM" id="SSF58104">
    <property type="entry name" value="Methyl-accepting chemotaxis protein (MCP) signaling domain"/>
    <property type="match status" value="1"/>
</dbReference>
<dbReference type="SMART" id="SM00283">
    <property type="entry name" value="MA"/>
    <property type="match status" value="1"/>
</dbReference>
<sequence length="718" mass="75552">MAIRLGAGRVLGRLKPRFKMPRWGVRGSLFAAFALIAGMGLVIAAGAGFVFNHLGATMMDLSGRDIPRLSASLQLASQSATLAAQGPGLLASPSDEALKERTKSVKDIQQLAMAKLGEIIELGADKQIATALRDTAKSIDEATQSLVSAARERLETGALHDKQYEALRKAQLTFVGAAGPAMLDAQTRLNAILGAAEVSADDATEAARTVSQVATISANGNLMAADMMAALSANNSDTLEAIEKEFKATRDRVKSNLEDLPNMSSMQTVRDAVQKLFAFGEGKTGVFKIRQKELDAIDYGQTILDETRKLNVGLGISVQQLVDGVQKETNASTFQARQEISLATTAMLALGALMLVGSALFVWLYVGRNILRRIGALHQSMQLLANGDLETEIYRSKHHNDEISVMANTLQVFRESMIEARALSSEQDKDRVAKAERAGRMEAKIAEFEGAVRNALDNLAQSANSMQSTAQSMSNTADQSNALVNAVASAAEETSVNVQTVSSGTEQLSSSIEEISKQVVTSAAIARKAVDEAGATDTTVQSLADSASRISVVVDLIQTIASQTNLLALNATIEAARAGEAGRGFAVVASEVKSLASQTAKATEEIRTQIASMQQVTTSAVGAIQGIGRIIGEINDVTTTIAAAIEEQGAATREIARNIQHAAGGTSEVSSNIIGVSTASAEAGAAASEVLGASDALRREADMLRGEIDSFLNNMRAA</sequence>
<evidence type="ECO:0000313" key="10">
    <source>
        <dbReference type="EMBL" id="KGT78311.1"/>
    </source>
</evidence>
<dbReference type="PANTHER" id="PTHR32089:SF112">
    <property type="entry name" value="LYSOZYME-LIKE PROTEIN-RELATED"/>
    <property type="match status" value="1"/>
</dbReference>
<dbReference type="GO" id="GO:0007165">
    <property type="term" value="P:signal transduction"/>
    <property type="evidence" value="ECO:0007669"/>
    <property type="project" value="UniProtKB-KW"/>
</dbReference>
<dbReference type="InterPro" id="IPR003660">
    <property type="entry name" value="HAMP_dom"/>
</dbReference>
<dbReference type="Proteomes" id="UP000030377">
    <property type="component" value="Unassembled WGS sequence"/>
</dbReference>
<dbReference type="InterPro" id="IPR004089">
    <property type="entry name" value="MCPsignal_dom"/>
</dbReference>
<dbReference type="EMBL" id="JRPN01000015">
    <property type="protein sequence ID" value="KGT78311.1"/>
    <property type="molecule type" value="Genomic_DNA"/>
</dbReference>
<dbReference type="RefSeq" id="WP_028160034.1">
    <property type="nucleotide sequence ID" value="NZ_JANUDC010000001.1"/>
</dbReference>
<dbReference type="Pfam" id="PF00015">
    <property type="entry name" value="MCPsignal"/>
    <property type="match status" value="1"/>
</dbReference>
<dbReference type="InterPro" id="IPR000727">
    <property type="entry name" value="T_SNARE_dom"/>
</dbReference>
<proteinExistence type="inferred from homology"/>
<dbReference type="Gene3D" id="1.10.287.950">
    <property type="entry name" value="Methyl-accepting chemotaxis protein"/>
    <property type="match status" value="1"/>
</dbReference>
<reference evidence="10 11" key="1">
    <citation type="submission" date="2014-09" db="EMBL/GenBank/DDBJ databases">
        <title>Draft genome of Bradyrhizobium japonicum Is-34.</title>
        <authorList>
            <person name="Tsurumaru H."/>
            <person name="Yamakawa T."/>
            <person name="Hashimoto S."/>
            <person name="Okizaki K."/>
            <person name="Kanesaki Y."/>
            <person name="Yoshikawa H."/>
            <person name="Yajima S."/>
        </authorList>
    </citation>
    <scope>NUCLEOTIDE SEQUENCE [LARGE SCALE GENOMIC DNA]</scope>
    <source>
        <strain evidence="10 11">Is-34</strain>
    </source>
</reference>
<evidence type="ECO:0000256" key="6">
    <source>
        <dbReference type="SAM" id="Phobius"/>
    </source>
</evidence>
<protein>
    <submittedName>
        <fullName evidence="10">Chemotaxis protein</fullName>
    </submittedName>
</protein>
<feature type="domain" description="HAMP" evidence="9">
    <location>
        <begin position="368"/>
        <end position="422"/>
    </location>
</feature>
<dbReference type="Gene3D" id="1.20.58.920">
    <property type="match status" value="1"/>
</dbReference>
<dbReference type="GO" id="GO:0005886">
    <property type="term" value="C:plasma membrane"/>
    <property type="evidence" value="ECO:0007669"/>
    <property type="project" value="UniProtKB-SubCell"/>
</dbReference>
<dbReference type="PROSITE" id="PS50885">
    <property type="entry name" value="HAMP"/>
    <property type="match status" value="1"/>
</dbReference>
<dbReference type="STRING" id="375.BKD09_RS46515"/>
<evidence type="ECO:0000256" key="5">
    <source>
        <dbReference type="PROSITE-ProRule" id="PRU00284"/>
    </source>
</evidence>
<gene>
    <name evidence="10" type="ORF">MA20_19590</name>
</gene>
<keyword evidence="2" id="KW-0997">Cell inner membrane</keyword>
<feature type="transmembrane region" description="Helical" evidence="6">
    <location>
        <begin position="342"/>
        <end position="366"/>
    </location>
</feature>
<evidence type="ECO:0000256" key="3">
    <source>
        <dbReference type="ARBA" id="ARBA00023224"/>
    </source>
</evidence>
<dbReference type="PROSITE" id="PS50192">
    <property type="entry name" value="T_SNARE"/>
    <property type="match status" value="1"/>
</dbReference>
<keyword evidence="2" id="KW-1003">Cell membrane</keyword>
<keyword evidence="6" id="KW-0472">Membrane</keyword>
<feature type="domain" description="Methyl-accepting transducer" evidence="7">
    <location>
        <begin position="455"/>
        <end position="698"/>
    </location>
</feature>
<evidence type="ECO:0000259" key="7">
    <source>
        <dbReference type="PROSITE" id="PS50111"/>
    </source>
</evidence>
<dbReference type="PROSITE" id="PS50111">
    <property type="entry name" value="CHEMOTAXIS_TRANSDUC_2"/>
    <property type="match status" value="1"/>
</dbReference>
<comment type="subcellular location">
    <subcellularLocation>
        <location evidence="1">Cell inner membrane</location>
        <topology evidence="1">Multi-pass membrane protein</topology>
    </subcellularLocation>
</comment>
<keyword evidence="3 5" id="KW-0807">Transducer</keyword>
<evidence type="ECO:0000256" key="4">
    <source>
        <dbReference type="ARBA" id="ARBA00029447"/>
    </source>
</evidence>
<accession>A0A0A3XYQ6</accession>
<feature type="domain" description="T-SNARE coiled-coil homology" evidence="8">
    <location>
        <begin position="614"/>
        <end position="676"/>
    </location>
</feature>
<dbReference type="InterPro" id="IPR038188">
    <property type="entry name" value="TorS_sensor_sf"/>
</dbReference>
<name>A0A0A3XYQ6_BRAJP</name>
<organism evidence="10 11">
    <name type="scientific">Bradyrhizobium japonicum</name>
    <dbReference type="NCBI Taxonomy" id="375"/>
    <lineage>
        <taxon>Bacteria</taxon>
        <taxon>Pseudomonadati</taxon>
        <taxon>Pseudomonadota</taxon>
        <taxon>Alphaproteobacteria</taxon>
        <taxon>Hyphomicrobiales</taxon>
        <taxon>Nitrobacteraceae</taxon>
        <taxon>Bradyrhizobium</taxon>
    </lineage>
</organism>
<dbReference type="SMART" id="SM00304">
    <property type="entry name" value="HAMP"/>
    <property type="match status" value="1"/>
</dbReference>
<keyword evidence="6" id="KW-1133">Transmembrane helix</keyword>
<evidence type="ECO:0000256" key="1">
    <source>
        <dbReference type="ARBA" id="ARBA00004429"/>
    </source>
</evidence>
<evidence type="ECO:0000313" key="11">
    <source>
        <dbReference type="Proteomes" id="UP000030377"/>
    </source>
</evidence>
<evidence type="ECO:0000259" key="9">
    <source>
        <dbReference type="PROSITE" id="PS50885"/>
    </source>
</evidence>
<dbReference type="AlphaFoldDB" id="A0A0A3XYQ6"/>
<comment type="similarity">
    <text evidence="4">Belongs to the methyl-accepting chemotaxis (MCP) protein family.</text>
</comment>
<evidence type="ECO:0000256" key="2">
    <source>
        <dbReference type="ARBA" id="ARBA00022519"/>
    </source>
</evidence>
<dbReference type="PANTHER" id="PTHR32089">
    <property type="entry name" value="METHYL-ACCEPTING CHEMOTAXIS PROTEIN MCPB"/>
    <property type="match status" value="1"/>
</dbReference>